<keyword evidence="9 11" id="KW-0482">Metalloprotease</keyword>
<dbReference type="NCBIfam" id="TIGR00054">
    <property type="entry name" value="RIP metalloprotease RseP"/>
    <property type="match status" value="1"/>
</dbReference>
<evidence type="ECO:0000313" key="13">
    <source>
        <dbReference type="EMBL" id="MET3616514.1"/>
    </source>
</evidence>
<dbReference type="EMBL" id="JBEPMA010000001">
    <property type="protein sequence ID" value="MET3616514.1"/>
    <property type="molecule type" value="Genomic_DNA"/>
</dbReference>
<dbReference type="PANTHER" id="PTHR42837:SF2">
    <property type="entry name" value="MEMBRANE METALLOPROTEASE ARASP2, CHLOROPLASTIC-RELATED"/>
    <property type="match status" value="1"/>
</dbReference>
<dbReference type="GO" id="GO:0008233">
    <property type="term" value="F:peptidase activity"/>
    <property type="evidence" value="ECO:0007669"/>
    <property type="project" value="UniProtKB-KW"/>
</dbReference>
<evidence type="ECO:0000256" key="9">
    <source>
        <dbReference type="ARBA" id="ARBA00023049"/>
    </source>
</evidence>
<feature type="transmembrane region" description="Helical" evidence="11">
    <location>
        <begin position="309"/>
        <end position="327"/>
    </location>
</feature>
<dbReference type="InterPro" id="IPR001478">
    <property type="entry name" value="PDZ"/>
</dbReference>
<dbReference type="CDD" id="cd06163">
    <property type="entry name" value="S2P-M50_PDZ_RseP-like"/>
    <property type="match status" value="1"/>
</dbReference>
<comment type="similarity">
    <text evidence="3 11">Belongs to the peptidase M50B family.</text>
</comment>
<dbReference type="SUPFAM" id="SSF50156">
    <property type="entry name" value="PDZ domain-like"/>
    <property type="match status" value="1"/>
</dbReference>
<feature type="transmembrane region" description="Helical" evidence="11">
    <location>
        <begin position="258"/>
        <end position="278"/>
    </location>
</feature>
<evidence type="ECO:0000256" key="7">
    <source>
        <dbReference type="ARBA" id="ARBA00022833"/>
    </source>
</evidence>
<dbReference type="SMART" id="SM00228">
    <property type="entry name" value="PDZ"/>
    <property type="match status" value="1"/>
</dbReference>
<dbReference type="Gene3D" id="2.30.42.10">
    <property type="match status" value="1"/>
</dbReference>
<comment type="cofactor">
    <cofactor evidence="1 11">
        <name>Zn(2+)</name>
        <dbReference type="ChEBI" id="CHEBI:29105"/>
    </cofactor>
</comment>
<evidence type="ECO:0000256" key="11">
    <source>
        <dbReference type="RuleBase" id="RU362031"/>
    </source>
</evidence>
<comment type="subcellular location">
    <subcellularLocation>
        <location evidence="2">Membrane</location>
        <topology evidence="2">Multi-pass membrane protein</topology>
    </subcellularLocation>
</comment>
<evidence type="ECO:0000256" key="4">
    <source>
        <dbReference type="ARBA" id="ARBA00022670"/>
    </source>
</evidence>
<sequence length="335" mass="37227">MITFISSLVVFLLVVIIHEFGHFIVAKISGIRVNEFSIGMGPKIAQKKKGETIYSLRVLPIGGYVQLEGEDLNSEDPRSFQNANIKKRMATILAGAFMNLILAFLAFSLIVLITGYGSNVIENISDGSPAKLAKLNKGDEIISLNNKKVNDLLDINKIINSSDGAQIEFNILRKGIIITKNIKPVYSDVYRTYLIGFTAKTKHSVLKSFKVGFDRLIFTSKTIFETLNMIFTGNFKMEYLSGPVGVVKIIGSESSKGLIYFLQILGLISVNLGIFNLLPIPALDGGKFLFLIIEFFRGKPIDPKLEQKLTLIGIIILFSLMIYVTIFNDLGRLFK</sequence>
<feature type="domain" description="PDZ" evidence="12">
    <location>
        <begin position="107"/>
        <end position="175"/>
    </location>
</feature>
<evidence type="ECO:0000259" key="12">
    <source>
        <dbReference type="SMART" id="SM00228"/>
    </source>
</evidence>
<evidence type="ECO:0000256" key="5">
    <source>
        <dbReference type="ARBA" id="ARBA00022692"/>
    </source>
</evidence>
<keyword evidence="6 11" id="KW-0378">Hydrolase</keyword>
<dbReference type="InterPro" id="IPR041489">
    <property type="entry name" value="PDZ_6"/>
</dbReference>
<comment type="caution">
    <text evidence="13">The sequence shown here is derived from an EMBL/GenBank/DDBJ whole genome shotgun (WGS) entry which is preliminary data.</text>
</comment>
<keyword evidence="11" id="KW-0479">Metal-binding</keyword>
<reference evidence="13 14" key="1">
    <citation type="submission" date="2024-06" db="EMBL/GenBank/DDBJ databases">
        <title>Genomic Encyclopedia of Type Strains, Phase IV (KMG-IV): sequencing the most valuable type-strain genomes for metagenomic binning, comparative biology and taxonomic classification.</title>
        <authorList>
            <person name="Goeker M."/>
        </authorList>
    </citation>
    <scope>NUCLEOTIDE SEQUENCE [LARGE SCALE GENOMIC DNA]</scope>
    <source>
        <strain evidence="13 14">DSM 21460</strain>
    </source>
</reference>
<dbReference type="Pfam" id="PF02163">
    <property type="entry name" value="Peptidase_M50"/>
    <property type="match status" value="1"/>
</dbReference>
<name>A0ABV2J6W8_9FIRM</name>
<dbReference type="InterPro" id="IPR036034">
    <property type="entry name" value="PDZ_sf"/>
</dbReference>
<keyword evidence="7 11" id="KW-0862">Zinc</keyword>
<evidence type="ECO:0000256" key="8">
    <source>
        <dbReference type="ARBA" id="ARBA00022989"/>
    </source>
</evidence>
<organism evidence="13 14">
    <name type="scientific">Peptoniphilus olsenii</name>
    <dbReference type="NCBI Taxonomy" id="411570"/>
    <lineage>
        <taxon>Bacteria</taxon>
        <taxon>Bacillati</taxon>
        <taxon>Bacillota</taxon>
        <taxon>Tissierellia</taxon>
        <taxon>Tissierellales</taxon>
        <taxon>Peptoniphilaceae</taxon>
        <taxon>Peptoniphilus</taxon>
    </lineage>
</organism>
<evidence type="ECO:0000256" key="2">
    <source>
        <dbReference type="ARBA" id="ARBA00004141"/>
    </source>
</evidence>
<keyword evidence="14" id="KW-1185">Reference proteome</keyword>
<keyword evidence="8 11" id="KW-1133">Transmembrane helix</keyword>
<keyword evidence="10 11" id="KW-0472">Membrane</keyword>
<evidence type="ECO:0000313" key="14">
    <source>
        <dbReference type="Proteomes" id="UP001549162"/>
    </source>
</evidence>
<dbReference type="InterPro" id="IPR008915">
    <property type="entry name" value="Peptidase_M50"/>
</dbReference>
<dbReference type="Pfam" id="PF17820">
    <property type="entry name" value="PDZ_6"/>
    <property type="match status" value="1"/>
</dbReference>
<keyword evidence="5 11" id="KW-0812">Transmembrane</keyword>
<accession>A0ABV2J6W8</accession>
<evidence type="ECO:0000256" key="1">
    <source>
        <dbReference type="ARBA" id="ARBA00001947"/>
    </source>
</evidence>
<dbReference type="GO" id="GO:0006508">
    <property type="term" value="P:proteolysis"/>
    <property type="evidence" value="ECO:0007669"/>
    <property type="project" value="UniProtKB-KW"/>
</dbReference>
<evidence type="ECO:0000256" key="6">
    <source>
        <dbReference type="ARBA" id="ARBA00022801"/>
    </source>
</evidence>
<dbReference type="RefSeq" id="WP_354366522.1">
    <property type="nucleotide sequence ID" value="NZ_JBEPMA010000001.1"/>
</dbReference>
<dbReference type="Proteomes" id="UP001549162">
    <property type="component" value="Unassembled WGS sequence"/>
</dbReference>
<dbReference type="PANTHER" id="PTHR42837">
    <property type="entry name" value="REGULATOR OF SIGMA-E PROTEASE RSEP"/>
    <property type="match status" value="1"/>
</dbReference>
<proteinExistence type="inferred from homology"/>
<dbReference type="EC" id="3.4.24.-" evidence="11"/>
<gene>
    <name evidence="13" type="ORF">ABID14_000134</name>
</gene>
<evidence type="ECO:0000256" key="3">
    <source>
        <dbReference type="ARBA" id="ARBA00007931"/>
    </source>
</evidence>
<protein>
    <recommendedName>
        <fullName evidence="11">Zinc metalloprotease</fullName>
        <ecNumber evidence="11">3.4.24.-</ecNumber>
    </recommendedName>
</protein>
<keyword evidence="4 13" id="KW-0645">Protease</keyword>
<evidence type="ECO:0000256" key="10">
    <source>
        <dbReference type="ARBA" id="ARBA00023136"/>
    </source>
</evidence>
<feature type="transmembrane region" description="Helical" evidence="11">
    <location>
        <begin position="92"/>
        <end position="116"/>
    </location>
</feature>
<feature type="transmembrane region" description="Helical" evidence="11">
    <location>
        <begin position="6"/>
        <end position="25"/>
    </location>
</feature>
<dbReference type="InterPro" id="IPR004387">
    <property type="entry name" value="Pept_M50_Zn"/>
</dbReference>